<reference evidence="3 4" key="1">
    <citation type="submission" date="2015-01" db="EMBL/GenBank/DDBJ databases">
        <title>The Genome Sequence of Fonsecaea pedrosoi CBS 271.37.</title>
        <authorList>
            <consortium name="The Broad Institute Genomics Platform"/>
            <person name="Cuomo C."/>
            <person name="de Hoog S."/>
            <person name="Gorbushina A."/>
            <person name="Stielow B."/>
            <person name="Teixiera M."/>
            <person name="Abouelleil A."/>
            <person name="Chapman S.B."/>
            <person name="Priest M."/>
            <person name="Young S.K."/>
            <person name="Wortman J."/>
            <person name="Nusbaum C."/>
            <person name="Birren B."/>
        </authorList>
    </citation>
    <scope>NUCLEOTIDE SEQUENCE [LARGE SCALE GENOMIC DNA]</scope>
    <source>
        <strain evidence="3 4">CBS 271.37</strain>
    </source>
</reference>
<evidence type="ECO:0000259" key="2">
    <source>
        <dbReference type="Pfam" id="PF13919"/>
    </source>
</evidence>
<feature type="compositionally biased region" description="Polar residues" evidence="1">
    <location>
        <begin position="185"/>
        <end position="196"/>
    </location>
</feature>
<protein>
    <recommendedName>
        <fullName evidence="2">ASX DEUBAD domain-containing protein</fullName>
    </recommendedName>
</protein>
<dbReference type="HOGENOM" id="CLU_095385_0_0_1"/>
<dbReference type="AlphaFoldDB" id="A0A0D2DND7"/>
<sequence>MRRAKRPKRNTGPWSSQRILNSSSPITTTDIHGFLVAAISNWSAEPDSYTEVEKRSIIDTLPPRYRKYELDVEGRLKCPLSVEFVLDDPYIKAAVNKFKRDVSEGYYEKSWQNQARKAMQERRDGKFDSYLQQHTEETFGDSGLNSQDETADDHVDAAADSSDGDWADGPDGPSGRGRGSKKGRNSPQPRPLQQRQKVPAGGEAS</sequence>
<evidence type="ECO:0000313" key="4">
    <source>
        <dbReference type="Proteomes" id="UP000053029"/>
    </source>
</evidence>
<dbReference type="GeneID" id="25305343"/>
<dbReference type="Pfam" id="PF13919">
    <property type="entry name" value="ASXH"/>
    <property type="match status" value="1"/>
</dbReference>
<evidence type="ECO:0000256" key="1">
    <source>
        <dbReference type="SAM" id="MobiDB-lite"/>
    </source>
</evidence>
<dbReference type="OrthoDB" id="2289918at2759"/>
<accession>A0A0D2DND7</accession>
<feature type="compositionally biased region" description="Polar residues" evidence="1">
    <location>
        <begin position="12"/>
        <end position="25"/>
    </location>
</feature>
<dbReference type="EMBL" id="KN846972">
    <property type="protein sequence ID" value="KIW79241.1"/>
    <property type="molecule type" value="Genomic_DNA"/>
</dbReference>
<dbReference type="Proteomes" id="UP000053029">
    <property type="component" value="Unassembled WGS sequence"/>
</dbReference>
<evidence type="ECO:0000313" key="3">
    <source>
        <dbReference type="EMBL" id="KIW79241.1"/>
    </source>
</evidence>
<feature type="domain" description="ASX DEUBAD" evidence="2">
    <location>
        <begin position="7"/>
        <end position="140"/>
    </location>
</feature>
<dbReference type="InterPro" id="IPR028020">
    <property type="entry name" value="ASX_DEUBAD_dom"/>
</dbReference>
<keyword evidence="4" id="KW-1185">Reference proteome</keyword>
<dbReference type="STRING" id="1442368.A0A0D2DND7"/>
<feature type="region of interest" description="Disordered" evidence="1">
    <location>
        <begin position="137"/>
        <end position="205"/>
    </location>
</feature>
<gene>
    <name evidence="3" type="ORF">Z517_05853</name>
</gene>
<proteinExistence type="predicted"/>
<dbReference type="RefSeq" id="XP_013283049.1">
    <property type="nucleotide sequence ID" value="XM_013427595.1"/>
</dbReference>
<organism evidence="3 4">
    <name type="scientific">Fonsecaea pedrosoi CBS 271.37</name>
    <dbReference type="NCBI Taxonomy" id="1442368"/>
    <lineage>
        <taxon>Eukaryota</taxon>
        <taxon>Fungi</taxon>
        <taxon>Dikarya</taxon>
        <taxon>Ascomycota</taxon>
        <taxon>Pezizomycotina</taxon>
        <taxon>Eurotiomycetes</taxon>
        <taxon>Chaetothyriomycetidae</taxon>
        <taxon>Chaetothyriales</taxon>
        <taxon>Herpotrichiellaceae</taxon>
        <taxon>Fonsecaea</taxon>
    </lineage>
</organism>
<dbReference type="VEuPathDB" id="FungiDB:Z517_05853"/>
<feature type="region of interest" description="Disordered" evidence="1">
    <location>
        <begin position="1"/>
        <end position="25"/>
    </location>
</feature>
<name>A0A0D2DND7_9EURO</name>